<reference evidence="3 4" key="1">
    <citation type="submission" date="2016-06" db="EMBL/GenBank/DDBJ databases">
        <authorList>
            <person name="Olsen C.W."/>
            <person name="Carey S."/>
            <person name="Hinshaw L."/>
            <person name="Karasin A.I."/>
        </authorList>
    </citation>
    <scope>NUCLEOTIDE SEQUENCE [LARGE SCALE GENOMIC DNA]</scope>
    <source>
        <strain evidence="3 4">LZ-22</strain>
    </source>
</reference>
<dbReference type="PANTHER" id="PTHR14239">
    <property type="entry name" value="DUDULIN-RELATED"/>
    <property type="match status" value="1"/>
</dbReference>
<gene>
    <name evidence="3" type="ORF">GA0111570_10932</name>
</gene>
<dbReference type="InterPro" id="IPR051267">
    <property type="entry name" value="STEAP_metalloreductase"/>
</dbReference>
<protein>
    <recommendedName>
        <fullName evidence="2">Pyrroline-5-carboxylate reductase catalytic N-terminal domain-containing protein</fullName>
    </recommendedName>
</protein>
<organism evidence="3 4">
    <name type="scientific">Raineyella antarctica</name>
    <dbReference type="NCBI Taxonomy" id="1577474"/>
    <lineage>
        <taxon>Bacteria</taxon>
        <taxon>Bacillati</taxon>
        <taxon>Actinomycetota</taxon>
        <taxon>Actinomycetes</taxon>
        <taxon>Propionibacteriales</taxon>
        <taxon>Propionibacteriaceae</taxon>
        <taxon>Raineyella</taxon>
    </lineage>
</organism>
<evidence type="ECO:0000313" key="3">
    <source>
        <dbReference type="EMBL" id="SDB92511.1"/>
    </source>
</evidence>
<keyword evidence="1" id="KW-0560">Oxidoreductase</keyword>
<keyword evidence="4" id="KW-1185">Reference proteome</keyword>
<dbReference type="RefSeq" id="WP_092611981.1">
    <property type="nucleotide sequence ID" value="NZ_FMYF01000009.1"/>
</dbReference>
<dbReference type="EMBL" id="FMYF01000009">
    <property type="protein sequence ID" value="SDB92511.1"/>
    <property type="molecule type" value="Genomic_DNA"/>
</dbReference>
<dbReference type="OrthoDB" id="1523398at2"/>
<dbReference type="SUPFAM" id="SSF51735">
    <property type="entry name" value="NAD(P)-binding Rossmann-fold domains"/>
    <property type="match status" value="1"/>
</dbReference>
<dbReference type="Pfam" id="PF03807">
    <property type="entry name" value="F420_oxidored"/>
    <property type="match status" value="1"/>
</dbReference>
<dbReference type="Gene3D" id="3.40.50.720">
    <property type="entry name" value="NAD(P)-binding Rossmann-like Domain"/>
    <property type="match status" value="1"/>
</dbReference>
<accession>A0A1G6HE60</accession>
<feature type="domain" description="Pyrroline-5-carboxylate reductase catalytic N-terminal" evidence="2">
    <location>
        <begin position="3"/>
        <end position="91"/>
    </location>
</feature>
<evidence type="ECO:0000256" key="1">
    <source>
        <dbReference type="ARBA" id="ARBA00023002"/>
    </source>
</evidence>
<dbReference type="Proteomes" id="UP000199086">
    <property type="component" value="Unassembled WGS sequence"/>
</dbReference>
<dbReference type="STRING" id="1577474.GA0111570_10932"/>
<name>A0A1G6HE60_9ACTN</name>
<dbReference type="InterPro" id="IPR028939">
    <property type="entry name" value="P5C_Rdtase_cat_N"/>
</dbReference>
<evidence type="ECO:0000313" key="4">
    <source>
        <dbReference type="Proteomes" id="UP000199086"/>
    </source>
</evidence>
<dbReference type="AlphaFoldDB" id="A0A1G6HE60"/>
<proteinExistence type="predicted"/>
<dbReference type="InterPro" id="IPR036291">
    <property type="entry name" value="NAD(P)-bd_dom_sf"/>
</dbReference>
<dbReference type="GO" id="GO:0016491">
    <property type="term" value="F:oxidoreductase activity"/>
    <property type="evidence" value="ECO:0007669"/>
    <property type="project" value="UniProtKB-KW"/>
</dbReference>
<evidence type="ECO:0000259" key="2">
    <source>
        <dbReference type="Pfam" id="PF03807"/>
    </source>
</evidence>
<sequence>MTRVGILGAGPLGMAVASRLLGTAYEVGIATRHPAAATAEQIAPYLPGVAALSRAEAYESDIVVLAIPLRRLRAVPADRLAGRVVVDVMNHLPLTDGPLPGFDAGDRTTSEVVQEYLVGARVVRTLNHIGARELSTDSRAAGEEGRRALAVAGDDPRARRMVAELVDTMGFDPVDAGPLANSRAFAPGSVIFHGRWTAEGLREALSLATSGAGAESN</sequence>